<gene>
    <name evidence="1" type="ORF">FNJ87_00635</name>
</gene>
<sequence>MKQITDTVFMVRPVQFRLNEQTAVNNYYQDQEAHQRIKNEVANNQAQEEFDAFTTALKNKGINVIVISDDEKNDTPDSIFPNNWISTHQNGDIALYPMFAENRRLERRPEVLDTLEKEGFSIENIIDYTSAEDEGFFLEGTGSLLLDRINKKAYCSISPRADEELFIEFCEDFEYTPVIFTAYQTVEDDRLPIYHTNVMMALGENYAVICLDCIDDKTERKNVIKHLKEDGKEIIAITEDQVNSFAGNMMQVHNQSGNRILVMSDQAYQSLTVEQINKLEMHNEILHPTISTIETLGGGSVRCMMAEVFLPKSIIKK</sequence>
<dbReference type="NCBIfam" id="NF046062">
    <property type="entry name" value="citrull_CtlX"/>
    <property type="match status" value="1"/>
</dbReference>
<dbReference type="Gene3D" id="3.75.10.10">
    <property type="entry name" value="L-arginine/glycine Amidinotransferase, Chain A"/>
    <property type="match status" value="1"/>
</dbReference>
<dbReference type="PANTHER" id="PTHR43224:SF1">
    <property type="entry name" value="AMIDINOTRANSFERASE"/>
    <property type="match status" value="1"/>
</dbReference>
<dbReference type="Pfam" id="PF19420">
    <property type="entry name" value="DDAH_eukar"/>
    <property type="match status" value="1"/>
</dbReference>
<evidence type="ECO:0000313" key="2">
    <source>
        <dbReference type="Proteomes" id="UP001194729"/>
    </source>
</evidence>
<comment type="caution">
    <text evidence="1">The sequence shown here is derived from an EMBL/GenBank/DDBJ whole genome shotgun (WGS) entry which is preliminary data.</text>
</comment>
<organism evidence="1 2">
    <name type="scientific">Nonlabens mediterrranea</name>
    <dbReference type="NCBI Taxonomy" id="1419947"/>
    <lineage>
        <taxon>Bacteria</taxon>
        <taxon>Pseudomonadati</taxon>
        <taxon>Bacteroidota</taxon>
        <taxon>Flavobacteriia</taxon>
        <taxon>Flavobacteriales</taxon>
        <taxon>Flavobacteriaceae</taxon>
        <taxon>Nonlabens</taxon>
    </lineage>
</organism>
<dbReference type="PANTHER" id="PTHR43224">
    <property type="entry name" value="AMIDINOTRANSFERASE"/>
    <property type="match status" value="1"/>
</dbReference>
<name>A0ABS0A0K6_9FLAO</name>
<accession>A0ABS0A0K6</accession>
<reference evidence="1 2" key="1">
    <citation type="submission" date="2020-11" db="EMBL/GenBank/DDBJ databases">
        <title>P. mediterranea TC4 genome.</title>
        <authorList>
            <person name="Molmeret M."/>
        </authorList>
    </citation>
    <scope>NUCLEOTIDE SEQUENCE [LARGE SCALE GENOMIC DNA]</scope>
    <source>
        <strain evidence="1 2">TC4</strain>
    </source>
</reference>
<dbReference type="InterPro" id="IPR014541">
    <property type="entry name" value="Amdntrnsf_FN0238"/>
</dbReference>
<keyword evidence="2" id="KW-1185">Reference proteome</keyword>
<dbReference type="Proteomes" id="UP001194729">
    <property type="component" value="Unassembled WGS sequence"/>
</dbReference>
<dbReference type="SUPFAM" id="SSF55909">
    <property type="entry name" value="Pentein"/>
    <property type="match status" value="1"/>
</dbReference>
<dbReference type="PIRSF" id="PIRSF028188">
    <property type="entry name" value="Amdntrnsf_FN0238"/>
    <property type="match status" value="1"/>
</dbReference>
<dbReference type="EMBL" id="JADKYU010000031">
    <property type="protein sequence ID" value="MBF4982906.1"/>
    <property type="molecule type" value="Genomic_DNA"/>
</dbReference>
<protein>
    <submittedName>
        <fullName evidence="1">Amidinotransferase</fullName>
    </submittedName>
</protein>
<evidence type="ECO:0000313" key="1">
    <source>
        <dbReference type="EMBL" id="MBF4982906.1"/>
    </source>
</evidence>
<proteinExistence type="predicted"/>